<dbReference type="PANTHER" id="PTHR43701:SF2">
    <property type="entry name" value="MEMBRANE TRANSPORTER PROTEIN YJNA-RELATED"/>
    <property type="match status" value="1"/>
</dbReference>
<keyword evidence="2 5" id="KW-0812">Transmembrane</keyword>
<feature type="transmembrane region" description="Helical" evidence="5">
    <location>
        <begin position="203"/>
        <end position="223"/>
    </location>
</feature>
<feature type="transmembrane region" description="Helical" evidence="5">
    <location>
        <begin position="235"/>
        <end position="254"/>
    </location>
</feature>
<evidence type="ECO:0000256" key="3">
    <source>
        <dbReference type="ARBA" id="ARBA00022989"/>
    </source>
</evidence>
<dbReference type="InterPro" id="IPR051598">
    <property type="entry name" value="TSUP/Inactive_protease-like"/>
</dbReference>
<dbReference type="RefSeq" id="WP_211551294.1">
    <property type="nucleotide sequence ID" value="NZ_JAGTUF010000024.1"/>
</dbReference>
<dbReference type="InterPro" id="IPR002781">
    <property type="entry name" value="TM_pro_TauE-like"/>
</dbReference>
<gene>
    <name evidence="6" type="ORF">KEC16_17390</name>
</gene>
<dbReference type="Pfam" id="PF01925">
    <property type="entry name" value="TauE"/>
    <property type="match status" value="1"/>
</dbReference>
<dbReference type="PANTHER" id="PTHR43701">
    <property type="entry name" value="MEMBRANE TRANSPORTER PROTEIN MJ0441-RELATED"/>
    <property type="match status" value="1"/>
</dbReference>
<evidence type="ECO:0000256" key="4">
    <source>
        <dbReference type="ARBA" id="ARBA00023136"/>
    </source>
</evidence>
<feature type="transmembrane region" description="Helical" evidence="5">
    <location>
        <begin position="75"/>
        <end position="96"/>
    </location>
</feature>
<keyword evidence="5" id="KW-1003">Cell membrane</keyword>
<comment type="subcellular location">
    <subcellularLocation>
        <location evidence="5">Cell membrane</location>
        <topology evidence="5">Multi-pass membrane protein</topology>
    </subcellularLocation>
    <subcellularLocation>
        <location evidence="1">Membrane</location>
        <topology evidence="1">Multi-pass membrane protein</topology>
    </subcellularLocation>
</comment>
<dbReference type="Proteomes" id="UP000680714">
    <property type="component" value="Unassembled WGS sequence"/>
</dbReference>
<comment type="caution">
    <text evidence="6">The sequence shown here is derived from an EMBL/GenBank/DDBJ whole genome shotgun (WGS) entry which is preliminary data.</text>
</comment>
<keyword evidence="7" id="KW-1185">Reference proteome</keyword>
<feature type="transmembrane region" description="Helical" evidence="5">
    <location>
        <begin position="6"/>
        <end position="39"/>
    </location>
</feature>
<sequence>MSFSLIPVLLISLPLGALLGFFGGLFGIGGGIIAIPVLALGFGLDQATAQGTALVMMVPNLLVGWWRYARHNPVSLPQAAAVAVVGSATTWGMAHFAQALDQGILRGLFALFLLFVAGRMIVCNPVAEAAPVRRNQRLLPLVGVVGGASMGLLGVGGGLMATPLLTGWFGLRQRVAQSFALALVAPSSVFALGAYAQNQRVDWTMGSALAVGGVVTVAAGVNLAHRWPERTLRRAFGWMMAATSVWLVISQHLLGR</sequence>
<keyword evidence="4 5" id="KW-0472">Membrane</keyword>
<feature type="transmembrane region" description="Helical" evidence="5">
    <location>
        <begin position="108"/>
        <end position="127"/>
    </location>
</feature>
<feature type="transmembrane region" description="Helical" evidence="5">
    <location>
        <begin position="51"/>
        <end position="69"/>
    </location>
</feature>
<evidence type="ECO:0000256" key="5">
    <source>
        <dbReference type="RuleBase" id="RU363041"/>
    </source>
</evidence>
<feature type="transmembrane region" description="Helical" evidence="5">
    <location>
        <begin position="178"/>
        <end position="197"/>
    </location>
</feature>
<proteinExistence type="inferred from homology"/>
<evidence type="ECO:0000256" key="1">
    <source>
        <dbReference type="ARBA" id="ARBA00004141"/>
    </source>
</evidence>
<dbReference type="EMBL" id="JAGTUF010000024">
    <property type="protein sequence ID" value="MBR9973504.1"/>
    <property type="molecule type" value="Genomic_DNA"/>
</dbReference>
<name>A0ABS5IGN8_9PROT</name>
<organism evidence="6 7">
    <name type="scientific">Magnetospirillum sulfuroxidans</name>
    <dbReference type="NCBI Taxonomy" id="611300"/>
    <lineage>
        <taxon>Bacteria</taxon>
        <taxon>Pseudomonadati</taxon>
        <taxon>Pseudomonadota</taxon>
        <taxon>Alphaproteobacteria</taxon>
        <taxon>Rhodospirillales</taxon>
        <taxon>Rhodospirillaceae</taxon>
        <taxon>Magnetospirillum</taxon>
    </lineage>
</organism>
<feature type="transmembrane region" description="Helical" evidence="5">
    <location>
        <begin position="139"/>
        <end position="166"/>
    </location>
</feature>
<keyword evidence="3 5" id="KW-1133">Transmembrane helix</keyword>
<protein>
    <recommendedName>
        <fullName evidence="5">Probable membrane transporter protein</fullName>
    </recommendedName>
</protein>
<evidence type="ECO:0000313" key="7">
    <source>
        <dbReference type="Proteomes" id="UP000680714"/>
    </source>
</evidence>
<comment type="similarity">
    <text evidence="5">Belongs to the 4-toluene sulfonate uptake permease (TSUP) (TC 2.A.102) family.</text>
</comment>
<reference evidence="6 7" key="1">
    <citation type="submission" date="2021-04" db="EMBL/GenBank/DDBJ databases">
        <title>Magnetospirillum sulfuroxidans sp. nov., a facultative chemolithoautotrophic sulfur-oxidizing alphaproteobacterium isolated from freshwater sediment and proposals for Paramagetospirillum gen. nov., and Magnetospirillaceae fam. nov.</title>
        <authorList>
            <person name="Koziaeva V."/>
            <person name="Geelhoed J.S."/>
            <person name="Sorokin D.Y."/>
            <person name="Grouzdev D.S."/>
        </authorList>
    </citation>
    <scope>NUCLEOTIDE SEQUENCE [LARGE SCALE GENOMIC DNA]</scope>
    <source>
        <strain evidence="6 7">J10</strain>
    </source>
</reference>
<evidence type="ECO:0000313" key="6">
    <source>
        <dbReference type="EMBL" id="MBR9973504.1"/>
    </source>
</evidence>
<evidence type="ECO:0000256" key="2">
    <source>
        <dbReference type="ARBA" id="ARBA00022692"/>
    </source>
</evidence>
<accession>A0ABS5IGN8</accession>